<sequence length="67" mass="7460">MFPLYATDSGRCGWRAFDWIVANRRRSSSACGFDIDGSVPVLLRVFAITFSNRRPTAKTHVPETPGT</sequence>
<reference evidence="1" key="1">
    <citation type="submission" date="2021-01" db="EMBL/GenBank/DDBJ databases">
        <title>Whole genome shotgun sequence of Planosporangium flavigriseum NBRC 105377.</title>
        <authorList>
            <person name="Komaki H."/>
            <person name="Tamura T."/>
        </authorList>
    </citation>
    <scope>NUCLEOTIDE SEQUENCE</scope>
    <source>
        <strain evidence="1">NBRC 105377</strain>
    </source>
</reference>
<dbReference type="AlphaFoldDB" id="A0A8J3LWR1"/>
<comment type="caution">
    <text evidence="1">The sequence shown here is derived from an EMBL/GenBank/DDBJ whole genome shotgun (WGS) entry which is preliminary data.</text>
</comment>
<protein>
    <submittedName>
        <fullName evidence="1">Uncharacterized protein</fullName>
    </submittedName>
</protein>
<gene>
    <name evidence="1" type="ORF">Pfl04_33800</name>
</gene>
<dbReference type="EMBL" id="BONU01000024">
    <property type="protein sequence ID" value="GIG74976.1"/>
    <property type="molecule type" value="Genomic_DNA"/>
</dbReference>
<name>A0A8J3LWR1_9ACTN</name>
<organism evidence="1 2">
    <name type="scientific">Planosporangium flavigriseum</name>
    <dbReference type="NCBI Taxonomy" id="373681"/>
    <lineage>
        <taxon>Bacteria</taxon>
        <taxon>Bacillati</taxon>
        <taxon>Actinomycetota</taxon>
        <taxon>Actinomycetes</taxon>
        <taxon>Micromonosporales</taxon>
        <taxon>Micromonosporaceae</taxon>
        <taxon>Planosporangium</taxon>
    </lineage>
</organism>
<evidence type="ECO:0000313" key="2">
    <source>
        <dbReference type="Proteomes" id="UP000653674"/>
    </source>
</evidence>
<accession>A0A8J3LWR1</accession>
<keyword evidence="2" id="KW-1185">Reference proteome</keyword>
<evidence type="ECO:0000313" key="1">
    <source>
        <dbReference type="EMBL" id="GIG74976.1"/>
    </source>
</evidence>
<proteinExistence type="predicted"/>
<dbReference type="Proteomes" id="UP000653674">
    <property type="component" value="Unassembled WGS sequence"/>
</dbReference>